<name>A0ABD3PE90_9STRA</name>
<dbReference type="InterPro" id="IPR020590">
    <property type="entry name" value="Guanylate_kinase_CS"/>
</dbReference>
<comment type="caution">
    <text evidence="6">The sequence shown here is derived from an EMBL/GenBank/DDBJ whole genome shotgun (WGS) entry which is preliminary data.</text>
</comment>
<dbReference type="CDD" id="cd00071">
    <property type="entry name" value="GMPK"/>
    <property type="match status" value="1"/>
</dbReference>
<feature type="signal peptide" evidence="4">
    <location>
        <begin position="1"/>
        <end position="20"/>
    </location>
</feature>
<dbReference type="FunFam" id="3.30.63.10:FF:000002">
    <property type="entry name" value="Guanylate kinase 1"/>
    <property type="match status" value="1"/>
</dbReference>
<dbReference type="GO" id="GO:0016301">
    <property type="term" value="F:kinase activity"/>
    <property type="evidence" value="ECO:0007669"/>
    <property type="project" value="UniProtKB-KW"/>
</dbReference>
<feature type="domain" description="Guanylate kinase-like" evidence="5">
    <location>
        <begin position="57"/>
        <end position="291"/>
    </location>
</feature>
<dbReference type="PANTHER" id="PTHR23117:SF13">
    <property type="entry name" value="GUANYLATE KINASE"/>
    <property type="match status" value="1"/>
</dbReference>
<evidence type="ECO:0000256" key="1">
    <source>
        <dbReference type="ARBA" id="ARBA00005790"/>
    </source>
</evidence>
<evidence type="ECO:0000256" key="4">
    <source>
        <dbReference type="SAM" id="SignalP"/>
    </source>
</evidence>
<dbReference type="SUPFAM" id="SSF52540">
    <property type="entry name" value="P-loop containing nucleoside triphosphate hydrolases"/>
    <property type="match status" value="1"/>
</dbReference>
<dbReference type="PANTHER" id="PTHR23117">
    <property type="entry name" value="GUANYLATE KINASE-RELATED"/>
    <property type="match status" value="1"/>
</dbReference>
<dbReference type="PROSITE" id="PS00856">
    <property type="entry name" value="GUANYLATE_KINASE_1"/>
    <property type="match status" value="1"/>
</dbReference>
<evidence type="ECO:0000259" key="5">
    <source>
        <dbReference type="PROSITE" id="PS50052"/>
    </source>
</evidence>
<organism evidence="6 7">
    <name type="scientific">Cyclotella cryptica</name>
    <dbReference type="NCBI Taxonomy" id="29204"/>
    <lineage>
        <taxon>Eukaryota</taxon>
        <taxon>Sar</taxon>
        <taxon>Stramenopiles</taxon>
        <taxon>Ochrophyta</taxon>
        <taxon>Bacillariophyta</taxon>
        <taxon>Coscinodiscophyceae</taxon>
        <taxon>Thalassiosirophycidae</taxon>
        <taxon>Stephanodiscales</taxon>
        <taxon>Stephanodiscaceae</taxon>
        <taxon>Cyclotella</taxon>
    </lineage>
</organism>
<dbReference type="InterPro" id="IPR027417">
    <property type="entry name" value="P-loop_NTPase"/>
</dbReference>
<dbReference type="AlphaFoldDB" id="A0ABD3PE90"/>
<evidence type="ECO:0000256" key="3">
    <source>
        <dbReference type="ARBA" id="ARBA00022777"/>
    </source>
</evidence>
<reference evidence="6 7" key="1">
    <citation type="journal article" date="2020" name="G3 (Bethesda)">
        <title>Improved Reference Genome for Cyclotella cryptica CCMP332, a Model for Cell Wall Morphogenesis, Salinity Adaptation, and Lipid Production in Diatoms (Bacillariophyta).</title>
        <authorList>
            <person name="Roberts W.R."/>
            <person name="Downey K.M."/>
            <person name="Ruck E.C."/>
            <person name="Traller J.C."/>
            <person name="Alverson A.J."/>
        </authorList>
    </citation>
    <scope>NUCLEOTIDE SEQUENCE [LARGE SCALE GENOMIC DNA]</scope>
    <source>
        <strain evidence="6 7">CCMP332</strain>
    </source>
</reference>
<evidence type="ECO:0000256" key="2">
    <source>
        <dbReference type="ARBA" id="ARBA00022679"/>
    </source>
</evidence>
<dbReference type="Proteomes" id="UP001516023">
    <property type="component" value="Unassembled WGS sequence"/>
</dbReference>
<feature type="chain" id="PRO_5044828776" description="Guanylate kinase-like domain-containing protein" evidence="4">
    <location>
        <begin position="21"/>
        <end position="298"/>
    </location>
</feature>
<gene>
    <name evidence="6" type="ORF">HJC23_007704</name>
</gene>
<proteinExistence type="inferred from homology"/>
<dbReference type="InterPro" id="IPR008145">
    <property type="entry name" value="GK/Ca_channel_bsu"/>
</dbReference>
<protein>
    <recommendedName>
        <fullName evidence="5">Guanylate kinase-like domain-containing protein</fullName>
    </recommendedName>
</protein>
<keyword evidence="3" id="KW-0418">Kinase</keyword>
<dbReference type="SMART" id="SM00072">
    <property type="entry name" value="GuKc"/>
    <property type="match status" value="1"/>
</dbReference>
<dbReference type="PROSITE" id="PS50052">
    <property type="entry name" value="GUANYLATE_KINASE_2"/>
    <property type="match status" value="1"/>
</dbReference>
<keyword evidence="4" id="KW-0732">Signal</keyword>
<keyword evidence="2" id="KW-0808">Transferase</keyword>
<dbReference type="EMBL" id="JABMIG020000230">
    <property type="protein sequence ID" value="KAL3784695.1"/>
    <property type="molecule type" value="Genomic_DNA"/>
</dbReference>
<keyword evidence="7" id="KW-1185">Reference proteome</keyword>
<sequence length="298" mass="33610">MTPLFLPAMIMLASVRRCSAFIIESCRGALPSNDRIRCSHKVMMSVSSYALRSNKPLRPLVVCGPSGVGKGTIISRFMEESASSTNLPKFGFSVSHTTRKPRPGEVNGVHYHFVSRDFFDEKVASGNFFIEYAEVHGNMYGTSYQAIFDVTRSSNNESEIQRIGGFTETHCLLDIDVEGVKNIKEFQIRQQTRMSAEPTLGKAKSTQQYLTQSIQELPLLRANFVFIAPPSIDTLRERLENRGTETPETLERRFQNAKGELDYGMEPGNFDAIIVNDNLEKACIDFSTAVMEMYRFRE</sequence>
<evidence type="ECO:0000313" key="6">
    <source>
        <dbReference type="EMBL" id="KAL3784695.1"/>
    </source>
</evidence>
<dbReference type="Pfam" id="PF00625">
    <property type="entry name" value="Guanylate_kin"/>
    <property type="match status" value="2"/>
</dbReference>
<dbReference type="Gene3D" id="3.40.50.300">
    <property type="entry name" value="P-loop containing nucleotide triphosphate hydrolases"/>
    <property type="match status" value="1"/>
</dbReference>
<comment type="similarity">
    <text evidence="1">Belongs to the guanylate kinase family.</text>
</comment>
<accession>A0ABD3PE90</accession>
<dbReference type="InterPro" id="IPR008144">
    <property type="entry name" value="Guanylate_kin-like_dom"/>
</dbReference>
<evidence type="ECO:0000313" key="7">
    <source>
        <dbReference type="Proteomes" id="UP001516023"/>
    </source>
</evidence>